<evidence type="ECO:0000313" key="2">
    <source>
        <dbReference type="EMBL" id="PSR72434.1"/>
    </source>
</evidence>
<gene>
    <name evidence="2" type="ORF">PHLCEN_2v11693</name>
</gene>
<proteinExistence type="predicted"/>
<sequence>MSIFHPAAKPEATSPPPRKGVPLARERTLYTMKTSHIENSSHVKSTIHPYVRQDLARTKYIPLYAWTQSVLGLSEKDIDESAAHIRRLRWFDDPVIREGLVDFCSTPPDATHEKARYDPFAAIVNRAFELAKRELPGIPSSYPIDDICLIRNDPKYVQCIPEHGKLGAQRSPDLLFVRGAQATKLRGSKTARVRWVDILGWSEFKASEKDVIELLNRQRKEYGLSIIDKETLKSRQPTPQVGFF</sequence>
<dbReference type="EMBL" id="MLYV02001179">
    <property type="protein sequence ID" value="PSR72434.1"/>
    <property type="molecule type" value="Genomic_DNA"/>
</dbReference>
<keyword evidence="3" id="KW-1185">Reference proteome</keyword>
<dbReference type="Proteomes" id="UP000186601">
    <property type="component" value="Unassembled WGS sequence"/>
</dbReference>
<dbReference type="OrthoDB" id="10561005at2759"/>
<organism evidence="2 3">
    <name type="scientific">Hermanssonia centrifuga</name>
    <dbReference type="NCBI Taxonomy" id="98765"/>
    <lineage>
        <taxon>Eukaryota</taxon>
        <taxon>Fungi</taxon>
        <taxon>Dikarya</taxon>
        <taxon>Basidiomycota</taxon>
        <taxon>Agaricomycotina</taxon>
        <taxon>Agaricomycetes</taxon>
        <taxon>Polyporales</taxon>
        <taxon>Meruliaceae</taxon>
        <taxon>Hermanssonia</taxon>
    </lineage>
</organism>
<protein>
    <submittedName>
        <fullName evidence="2">Uncharacterized protein</fullName>
    </submittedName>
</protein>
<accession>A0A2R6NJA5</accession>
<evidence type="ECO:0000256" key="1">
    <source>
        <dbReference type="SAM" id="MobiDB-lite"/>
    </source>
</evidence>
<evidence type="ECO:0000313" key="3">
    <source>
        <dbReference type="Proteomes" id="UP000186601"/>
    </source>
</evidence>
<name>A0A2R6NJA5_9APHY</name>
<dbReference type="AlphaFoldDB" id="A0A2R6NJA5"/>
<reference evidence="2 3" key="1">
    <citation type="submission" date="2018-02" db="EMBL/GenBank/DDBJ databases">
        <title>Genome sequence of the basidiomycete white-rot fungus Phlebia centrifuga.</title>
        <authorList>
            <person name="Granchi Z."/>
            <person name="Peng M."/>
            <person name="de Vries R.P."/>
            <person name="Hilden K."/>
            <person name="Makela M.R."/>
            <person name="Grigoriev I."/>
            <person name="Riley R."/>
        </authorList>
    </citation>
    <scope>NUCLEOTIDE SEQUENCE [LARGE SCALE GENOMIC DNA]</scope>
    <source>
        <strain evidence="2 3">FBCC195</strain>
    </source>
</reference>
<comment type="caution">
    <text evidence="2">The sequence shown here is derived from an EMBL/GenBank/DDBJ whole genome shotgun (WGS) entry which is preliminary data.</text>
</comment>
<feature type="region of interest" description="Disordered" evidence="1">
    <location>
        <begin position="1"/>
        <end position="22"/>
    </location>
</feature>